<dbReference type="RefSeq" id="XP_026064500.1">
    <property type="nucleotide sequence ID" value="XM_026208715.1"/>
</dbReference>
<evidence type="ECO:0000313" key="4">
    <source>
        <dbReference type="RefSeq" id="XP_026064500.1"/>
    </source>
</evidence>
<name>A0A6P6JY44_CARAU</name>
<dbReference type="OrthoDB" id="3598281at2759"/>
<dbReference type="AlphaFoldDB" id="A0A6P6JY44"/>
<protein>
    <submittedName>
        <fullName evidence="4">Nuclear GTPase SLIP-GC-like</fullName>
    </submittedName>
</protein>
<sequence>MYAVVILHDSDELLVAPTNWLSEDKKQCYWPPFKSPEKCMEAVENRLEPSTGEKPWEKLAILFRSEYGTYEQAKEMQAEMSEQKEQPSQSALSGIFSHGTKRKLETCDSHTCAKLHPDPLSILVRFIAACLLLCCVLAGNPSFKQNTDMFILKSAKQIMMEVKIRIQNINSTDQTSIEQKNNILDAIAKMDKMDKDQRRKETIGVFGKTGQGKSSLLNAILGLNYFLPSGSFGACTSVVTQVEANLIDSNYTAEIDLISKEELENEITSTDNRTETVIERITALYGADAVKKTLEELKRDDKYAKIDNFLSTTTKTISHTEVSKEFTNDVAHYIKHGDWYWPLVKSVTIKIPNRRELLEHIVLVDLPGTGDCNKIRDDLWKTKLRECSSVWIVSNISRAIDDTDPWSIIQHCIQDLGPGGECRNIDFICTKTDDIDPEEYIGSVPHPEEQMSLDKNPTWCIIHRNNRAKELVKNKFKNLEIMKSKARFIIDVFTVSSKAYLNKIPHLEPAETEIKKLQDFLKNTNRRINRELTRDYVNEAKGVLSFIQSVQLDTDEKMVEKKAEVHEALLKNLEEALKELDCQLDSLSKILDQCLSKGVEESVEQCVNTKNSMIASVAPPDKRGFHRTLQALYKNKGFYWPKNRDKPLDLNMCLAKHMHDNIFEKFNLIFPVDDNMKTGKSVQEQIDKFSIIRNGSAYSSSSMLYHMENFIKTEETKVKVLLKREVVVRKKKIFSSIETTIQNRMTAGYEQAAKLKGDQAMKRRENKITETIDLLKHSMFEDAKMEVLNQFKDLKEHICKTLESELKRSVERSLSQTSRTPLIDVTGEIERLESLSRSVI</sequence>
<dbReference type="GO" id="GO:0003924">
    <property type="term" value="F:GTPase activity"/>
    <property type="evidence" value="ECO:0007669"/>
    <property type="project" value="TreeGrafter"/>
</dbReference>
<evidence type="ECO:0000256" key="1">
    <source>
        <dbReference type="SAM" id="Coils"/>
    </source>
</evidence>
<organism evidence="3 4">
    <name type="scientific">Carassius auratus</name>
    <name type="common">Goldfish</name>
    <dbReference type="NCBI Taxonomy" id="7957"/>
    <lineage>
        <taxon>Eukaryota</taxon>
        <taxon>Metazoa</taxon>
        <taxon>Chordata</taxon>
        <taxon>Craniata</taxon>
        <taxon>Vertebrata</taxon>
        <taxon>Euteleostomi</taxon>
        <taxon>Actinopterygii</taxon>
        <taxon>Neopterygii</taxon>
        <taxon>Teleostei</taxon>
        <taxon>Ostariophysi</taxon>
        <taxon>Cypriniformes</taxon>
        <taxon>Cyprinidae</taxon>
        <taxon>Cyprininae</taxon>
        <taxon>Carassius</taxon>
    </lineage>
</organism>
<feature type="coiled-coil region" evidence="1">
    <location>
        <begin position="556"/>
        <end position="590"/>
    </location>
</feature>
<dbReference type="Pfam" id="PF00350">
    <property type="entry name" value="Dynamin_N"/>
    <property type="match status" value="1"/>
</dbReference>
<dbReference type="GeneID" id="113047353"/>
<dbReference type="SUPFAM" id="SSF52540">
    <property type="entry name" value="P-loop containing nucleoside triphosphate hydrolases"/>
    <property type="match status" value="1"/>
</dbReference>
<evidence type="ECO:0000313" key="3">
    <source>
        <dbReference type="Proteomes" id="UP000515129"/>
    </source>
</evidence>
<accession>A0A6P6JY44</accession>
<feature type="domain" description="Dynamin N-terminal" evidence="2">
    <location>
        <begin position="203"/>
        <end position="405"/>
    </location>
</feature>
<keyword evidence="1" id="KW-0175">Coiled coil</keyword>
<dbReference type="PANTHER" id="PTHR47308">
    <property type="entry name" value="NUCLEAR GTPASE SLIP-GC"/>
    <property type="match status" value="1"/>
</dbReference>
<evidence type="ECO:0000259" key="2">
    <source>
        <dbReference type="Pfam" id="PF00350"/>
    </source>
</evidence>
<keyword evidence="3" id="KW-1185">Reference proteome</keyword>
<dbReference type="InterPro" id="IPR027417">
    <property type="entry name" value="P-loop_NTPase"/>
</dbReference>
<reference evidence="4" key="1">
    <citation type="submission" date="2025-08" db="UniProtKB">
        <authorList>
            <consortium name="RefSeq"/>
        </authorList>
    </citation>
    <scope>IDENTIFICATION</scope>
    <source>
        <strain evidence="4">Wakin</strain>
        <tissue evidence="4">Muscle</tissue>
    </source>
</reference>
<dbReference type="Gene3D" id="3.40.50.300">
    <property type="entry name" value="P-loop containing nucleotide triphosphate hydrolases"/>
    <property type="match status" value="1"/>
</dbReference>
<dbReference type="PANTHER" id="PTHR47308:SF1">
    <property type="entry name" value="NUCLEAR GTPASE SLIP-GC"/>
    <property type="match status" value="1"/>
</dbReference>
<dbReference type="KEGG" id="caua:113047353"/>
<dbReference type="InterPro" id="IPR045063">
    <property type="entry name" value="Dynamin_N"/>
</dbReference>
<dbReference type="Proteomes" id="UP000515129">
    <property type="component" value="Chromosome 28"/>
</dbReference>
<dbReference type="InterPro" id="IPR053082">
    <property type="entry name" value="Nuclear_GTPase_SLIP-GC"/>
</dbReference>
<gene>
    <name evidence="4" type="primary">LOC113047353</name>
</gene>
<proteinExistence type="predicted"/>